<keyword evidence="3" id="KW-1185">Reference proteome</keyword>
<dbReference type="Gene3D" id="1.10.260.40">
    <property type="entry name" value="lambda repressor-like DNA-binding domains"/>
    <property type="match status" value="1"/>
</dbReference>
<dbReference type="SUPFAM" id="SSF47413">
    <property type="entry name" value="lambda repressor-like DNA-binding domains"/>
    <property type="match status" value="1"/>
</dbReference>
<dbReference type="InterPro" id="IPR001387">
    <property type="entry name" value="Cro/C1-type_HTH"/>
</dbReference>
<dbReference type="PROSITE" id="PS50943">
    <property type="entry name" value="HTH_CROC1"/>
    <property type="match status" value="1"/>
</dbReference>
<dbReference type="InterPro" id="IPR010982">
    <property type="entry name" value="Lambda_DNA-bd_dom_sf"/>
</dbReference>
<accession>B8IDR9</accession>
<reference evidence="2 3" key="1">
    <citation type="submission" date="2009-01" db="EMBL/GenBank/DDBJ databases">
        <title>Complete sequence of chromosome of Methylobacterium nodulans ORS 2060.</title>
        <authorList>
            <consortium name="US DOE Joint Genome Institute"/>
            <person name="Lucas S."/>
            <person name="Copeland A."/>
            <person name="Lapidus A."/>
            <person name="Glavina del Rio T."/>
            <person name="Dalin E."/>
            <person name="Tice H."/>
            <person name="Bruce D."/>
            <person name="Goodwin L."/>
            <person name="Pitluck S."/>
            <person name="Sims D."/>
            <person name="Brettin T."/>
            <person name="Detter J.C."/>
            <person name="Han C."/>
            <person name="Larimer F."/>
            <person name="Land M."/>
            <person name="Hauser L."/>
            <person name="Kyrpides N."/>
            <person name="Ivanova N."/>
            <person name="Marx C.J."/>
            <person name="Richardson P."/>
        </authorList>
    </citation>
    <scope>NUCLEOTIDE SEQUENCE [LARGE SCALE GENOMIC DNA]</scope>
    <source>
        <strain evidence="3">LMG 21967 / CNCM I-2342 / ORS 2060</strain>
    </source>
</reference>
<dbReference type="OrthoDB" id="407979at2"/>
<dbReference type="CDD" id="cd00093">
    <property type="entry name" value="HTH_XRE"/>
    <property type="match status" value="1"/>
</dbReference>
<dbReference type="STRING" id="460265.Mnod_0604"/>
<dbReference type="Pfam" id="PF01381">
    <property type="entry name" value="HTH_3"/>
    <property type="match status" value="1"/>
</dbReference>
<protein>
    <submittedName>
        <fullName evidence="2">Transcriptional regulator, XRE family</fullName>
    </submittedName>
</protein>
<dbReference type="eggNOG" id="COG1396">
    <property type="taxonomic scope" value="Bacteria"/>
</dbReference>
<gene>
    <name evidence="2" type="ordered locus">Mnod_0604</name>
</gene>
<proteinExistence type="predicted"/>
<name>B8IDR9_METNO</name>
<evidence type="ECO:0000259" key="1">
    <source>
        <dbReference type="PROSITE" id="PS50943"/>
    </source>
</evidence>
<evidence type="ECO:0000313" key="3">
    <source>
        <dbReference type="Proteomes" id="UP000008207"/>
    </source>
</evidence>
<dbReference type="KEGG" id="mno:Mnod_0604"/>
<dbReference type="SMART" id="SM00530">
    <property type="entry name" value="HTH_XRE"/>
    <property type="match status" value="1"/>
</dbReference>
<dbReference type="HOGENOM" id="CLU_136757_1_0_5"/>
<dbReference type="AlphaFoldDB" id="B8IDR9"/>
<evidence type="ECO:0000313" key="2">
    <source>
        <dbReference type="EMBL" id="ACL55641.1"/>
    </source>
</evidence>
<dbReference type="Proteomes" id="UP000008207">
    <property type="component" value="Chromosome"/>
</dbReference>
<dbReference type="EMBL" id="CP001349">
    <property type="protein sequence ID" value="ACL55641.1"/>
    <property type="molecule type" value="Genomic_DNA"/>
</dbReference>
<dbReference type="RefSeq" id="WP_015927350.1">
    <property type="nucleotide sequence ID" value="NC_011894.1"/>
</dbReference>
<dbReference type="GO" id="GO:0003677">
    <property type="term" value="F:DNA binding"/>
    <property type="evidence" value="ECO:0007669"/>
    <property type="project" value="InterPro"/>
</dbReference>
<sequence>MTIQIITTEGGEEFVVLPRRAYEALRAEADALRARLGDEAAEDRMTARILDAHAADKAAGRAVLLPEWLVDATLDGTSPLRAIRKHKGLTQQQLQDATGLPQSYISEIESSTKRASAEAKAKLAQALGCDVAWLEEIN</sequence>
<organism evidence="2 3">
    <name type="scientific">Methylobacterium nodulans (strain LMG 21967 / CNCM I-2342 / ORS 2060)</name>
    <dbReference type="NCBI Taxonomy" id="460265"/>
    <lineage>
        <taxon>Bacteria</taxon>
        <taxon>Pseudomonadati</taxon>
        <taxon>Pseudomonadota</taxon>
        <taxon>Alphaproteobacteria</taxon>
        <taxon>Hyphomicrobiales</taxon>
        <taxon>Methylobacteriaceae</taxon>
        <taxon>Methylobacterium</taxon>
    </lineage>
</organism>
<feature type="domain" description="HTH cro/C1-type" evidence="1">
    <location>
        <begin position="80"/>
        <end position="134"/>
    </location>
</feature>